<keyword evidence="6" id="KW-0333">Golgi apparatus</keyword>
<evidence type="ECO:0000256" key="2">
    <source>
        <dbReference type="ARBA" id="ARBA00006019"/>
    </source>
</evidence>
<proteinExistence type="inferred from homology"/>
<dbReference type="PROSITE" id="PS50069">
    <property type="entry name" value="CULLIN_2"/>
    <property type="match status" value="1"/>
</dbReference>
<dbReference type="InterPro" id="IPR036388">
    <property type="entry name" value="WH-like_DNA-bd_sf"/>
</dbReference>
<dbReference type="GO" id="GO:0031625">
    <property type="term" value="F:ubiquitin protein ligase binding"/>
    <property type="evidence" value="ECO:0007669"/>
    <property type="project" value="InterPro"/>
</dbReference>
<organism evidence="11 12">
    <name type="scientific">Rhizopus microsporus ATCC 52813</name>
    <dbReference type="NCBI Taxonomy" id="1340429"/>
    <lineage>
        <taxon>Eukaryota</taxon>
        <taxon>Fungi</taxon>
        <taxon>Fungi incertae sedis</taxon>
        <taxon>Mucoromycota</taxon>
        <taxon>Mucoromycotina</taxon>
        <taxon>Mucoromycetes</taxon>
        <taxon>Mucorales</taxon>
        <taxon>Mucorineae</taxon>
        <taxon>Rhizopodaceae</taxon>
        <taxon>Rhizopus</taxon>
    </lineage>
</organism>
<dbReference type="FunFam" id="1.10.10.10:FF:000050">
    <property type="entry name" value="Cullin 4B"/>
    <property type="match status" value="1"/>
</dbReference>
<dbReference type="PANTHER" id="PTHR13251:SF3">
    <property type="entry name" value="TRAFFICKING PROTEIN PARTICLE COMPLEX SUBUNIT 10"/>
    <property type="match status" value="1"/>
</dbReference>
<dbReference type="InterPro" id="IPR036317">
    <property type="entry name" value="Cullin_homology_sf"/>
</dbReference>
<dbReference type="STRING" id="1340429.A0A2G4SJ59"/>
<dbReference type="PANTHER" id="PTHR13251">
    <property type="entry name" value="EPILEPSY HOLOPROSENCEPHALY CANDIDATE 1/TMEM1"/>
    <property type="match status" value="1"/>
</dbReference>
<evidence type="ECO:0000256" key="7">
    <source>
        <dbReference type="PROSITE-ProRule" id="PRU00330"/>
    </source>
</evidence>
<comment type="similarity">
    <text evidence="2 7 8">Belongs to the cullin family.</text>
</comment>
<sequence>MPPKPITKTPKVSKKRKLEDPSQPKLDYFYQKNDPMQIDSSLSKSPSASDKPPTLGSIRQQLIVPKVTIVNFSPSRHSELPPTFIADAWKLQKDLILAIFSNSTAHMNYAAAARLCENLCRYGKAEELYERLKSEIEVHVKHIQASLSVQDDALLEKLNTQWESLCHHLSIIRNVFMELDRYYVLSTTKYASILQLGIDVFRETVMSSIEFRRAVILQTLKLIEQDRDGIDVNKQLIKDILHMLQELKFYKSDFESIFLEHTVAYYKQESNRLLNTLSVWDYIHHAYKRQQEETETRISHYLNIQTKQPLLNAVTDQLVYQNVNVILNRGFEEMMNKKMYDTLSTLYALLLNNSNMSLLRASFGEYVKNYGVALIKDPKKDASMVASLLDFKKELDQILQNCFQNDTTFTNALKEGFEYFINTRQNKPAEMIAKYLDTRLKAPAKKQARTSDDDVMTTIDYVLTLFRFVQGKDAFEAYYKRHLAKRLLLERSLSMEAECQVVEKLKSQCGHEFTKNFETMLKDIHVSYDLVQDFKEKSQYPIHVKVITQAVWPSYSATSLTLSPEMIKCQEAYHQFYASRFKGRKLIWQNSLSSCVLTAHFPKETKELSMSLPQAAVLLLFNRLDKPTWTVNEIKEATSLEDSELSRTLLSLSTGSYAVLIKVEGGSGPLTGTDTFQFNAAFEAAGVRLKIPAIQQEQTVEEKREVESKVLVNRQHQLEAAIVRIMKANKTLSQEDLLNQVFQQVRFPVNVTDFKRRVESLIERDYLMRDPSDNSMFVYQNCDEYGVWPLVADDLSARLPLRNLKWQPSSQRAECLISTLEVDLKRFTPDPSPLPLPSTTQTVYLNLYFVTCEDNEVYKTRIRKNIRSWLDLVQSKKIQEWLIVYVAEADTKRSNNYLGLKSSIFDKIRTDFNPPKQDRCVFIRKKDPEGPQSGLWTAFIEKMKECILSSFDMQVLQIQEDTRRLDMQRHMPGWNYCTFFILKEGLAQAFEIMTLYEDALIQYDELEASFFQVLKDKALAWFGHFGGTDPGDDSGNVLDFKRKNYRDMINKNMISVFDFRCYLFARQCRMLLKMHKVIEVTARAQLFITNFILSIRENESNLPDNFVESWVFSACMNVVNECEALSAQVIAQHPELAVSYNAVKADLLLTARRQLDKIGIRCKHLPMTDPFSIYINHTLDAQQENDNEKPARGITNTKLMEAMQSVEAFDKTYMGLSTRAIKSYDASFRSRAALNVHGDIAALKYIRGKYEEAVRIYESMIWRYGEQEWGSIENSLLIKCADSQRRLGKTNQYVESLLALLRNAIFLSAEESSFYTDELINHVGTLDKEIKRPFSPIFSVHVTRIIDDPNIVETSSVEVCIDNHLPKKIGYDTISLRLVGNDPEQISYTIHNKDLLPGKNIFLLTSDTSVSGNYVVETCEMKLGKLIFSHNFLHAGQKKRIVRLNHDIKQLYATASQPNEICLGERQKVSVKITSREVKTTRGLLLLESQTEGVQIVNMPKVTSVLHSDGNVKEMQLDVLETGEIVLIDLEPNQLLEIFIVYDGPYTEFDYRVKTTITYEINGMLRKFISSDFIRVTVPLLVTESTIFRETCVFLKVELSCNGELPVRIFGSHAKPSTYYLVEGESKLSSCDMTLFPRQTVTFIYKLVKRSTDGKDSEIDNQVNSKIHFTVKFLSLKDEVESSLRNMLQQKLKQHTLDQHLPYVFEKTKEEFLKSVDYVGYGLTDVVQLNDFDAELCESFLLHRDLKTKVELLDLIEEFFEENVAVTAQTIKQHSTSLNLHSITFPLEVPKTKILHTAELILPPKKDLLVTEAYPCILRIKQSTYWNTSATDEEAHKDEFCYDIDVDYENWLLSGKRRLRFVSKPGEVNEFSISLVPLRTGNLLLPSVRVSAVSPEIFASTVYLNSAQQILVKPKSRTATFFVEQQQRFIQPSSQGSFSTVF</sequence>
<evidence type="ECO:0000256" key="1">
    <source>
        <dbReference type="ARBA" id="ARBA00004555"/>
    </source>
</evidence>
<dbReference type="Pfam" id="PF23036">
    <property type="entry name" value="TRAPPC10_1st"/>
    <property type="match status" value="1"/>
</dbReference>
<evidence type="ECO:0000313" key="12">
    <source>
        <dbReference type="Proteomes" id="UP000242254"/>
    </source>
</evidence>
<keyword evidence="3" id="KW-0813">Transport</keyword>
<evidence type="ECO:0000256" key="6">
    <source>
        <dbReference type="ARBA" id="ARBA00023034"/>
    </source>
</evidence>
<evidence type="ECO:0000256" key="3">
    <source>
        <dbReference type="ARBA" id="ARBA00022448"/>
    </source>
</evidence>
<feature type="compositionally biased region" description="Low complexity" evidence="9">
    <location>
        <begin position="39"/>
        <end position="53"/>
    </location>
</feature>
<dbReference type="InterPro" id="IPR022233">
    <property type="entry name" value="TRAPPC10/Trs130_C"/>
</dbReference>
<dbReference type="InterPro" id="IPR016159">
    <property type="entry name" value="Cullin_repeat-like_dom_sf"/>
</dbReference>
<dbReference type="InterPro" id="IPR056916">
    <property type="entry name" value="NTS_TR130"/>
</dbReference>
<dbReference type="SUPFAM" id="SSF75632">
    <property type="entry name" value="Cullin homology domain"/>
    <property type="match status" value="1"/>
</dbReference>
<evidence type="ECO:0000256" key="5">
    <source>
        <dbReference type="ARBA" id="ARBA00022843"/>
    </source>
</evidence>
<dbReference type="InterPro" id="IPR001373">
    <property type="entry name" value="Cullin_N"/>
</dbReference>
<dbReference type="Pfam" id="PF12584">
    <property type="entry name" value="TRAPPC10"/>
    <property type="match status" value="1"/>
</dbReference>
<dbReference type="GO" id="GO:0006891">
    <property type="term" value="P:intra-Golgi vesicle-mediated transport"/>
    <property type="evidence" value="ECO:0007669"/>
    <property type="project" value="TreeGrafter"/>
</dbReference>
<dbReference type="Pfam" id="PF24967">
    <property type="entry name" value="NTS_TR130"/>
    <property type="match status" value="1"/>
</dbReference>
<dbReference type="Pfam" id="PF10557">
    <property type="entry name" value="Cullin_Nedd8"/>
    <property type="match status" value="1"/>
</dbReference>
<comment type="subcellular location">
    <subcellularLocation>
        <location evidence="1">Golgi apparatus</location>
    </subcellularLocation>
</comment>
<feature type="domain" description="Cullin family profile" evidence="10">
    <location>
        <begin position="427"/>
        <end position="653"/>
    </location>
</feature>
<dbReference type="FunFam" id="1.20.1310.10:FF:000002">
    <property type="entry name" value="cullin-3 isoform X1"/>
    <property type="match status" value="1"/>
</dbReference>
<keyword evidence="4" id="KW-1017">Isopeptide bond</keyword>
<dbReference type="GO" id="GO:0034498">
    <property type="term" value="P:early endosome to Golgi transport"/>
    <property type="evidence" value="ECO:0007669"/>
    <property type="project" value="TreeGrafter"/>
</dbReference>
<evidence type="ECO:0000256" key="8">
    <source>
        <dbReference type="RuleBase" id="RU003829"/>
    </source>
</evidence>
<evidence type="ECO:0000256" key="4">
    <source>
        <dbReference type="ARBA" id="ARBA00022499"/>
    </source>
</evidence>
<dbReference type="EMBL" id="KZ303862">
    <property type="protein sequence ID" value="PHZ08818.1"/>
    <property type="molecule type" value="Genomic_DNA"/>
</dbReference>
<dbReference type="InterPro" id="IPR036390">
    <property type="entry name" value="WH_DNA-bd_sf"/>
</dbReference>
<dbReference type="Gene3D" id="1.10.10.10">
    <property type="entry name" value="Winged helix-like DNA-binding domain superfamily/Winged helix DNA-binding domain"/>
    <property type="match status" value="1"/>
</dbReference>
<dbReference type="Gene3D" id="1.20.1310.10">
    <property type="entry name" value="Cullin Repeats"/>
    <property type="match status" value="4"/>
</dbReference>
<feature type="region of interest" description="Disordered" evidence="9">
    <location>
        <begin position="36"/>
        <end position="55"/>
    </location>
</feature>
<dbReference type="GO" id="GO:0005829">
    <property type="term" value="C:cytosol"/>
    <property type="evidence" value="ECO:0007669"/>
    <property type="project" value="GOC"/>
</dbReference>
<dbReference type="InterPro" id="IPR016158">
    <property type="entry name" value="Cullin_homology"/>
</dbReference>
<dbReference type="SUPFAM" id="SSF74788">
    <property type="entry name" value="Cullin repeat-like"/>
    <property type="match status" value="1"/>
</dbReference>
<dbReference type="Gene3D" id="3.30.230.130">
    <property type="entry name" value="Cullin, Chain C, Domain 2"/>
    <property type="match status" value="1"/>
</dbReference>
<dbReference type="FunFam" id="1.20.1310.10:FF:000001">
    <property type="entry name" value="Cullin 3"/>
    <property type="match status" value="1"/>
</dbReference>
<reference evidence="11 12" key="1">
    <citation type="journal article" date="2016" name="Proc. Natl. Acad. Sci. U.S.A.">
        <title>Lipid metabolic changes in an early divergent fungus govern the establishment of a mutualistic symbiosis with endobacteria.</title>
        <authorList>
            <person name="Lastovetsky O.A."/>
            <person name="Gaspar M.L."/>
            <person name="Mondo S.J."/>
            <person name="LaButti K.M."/>
            <person name="Sandor L."/>
            <person name="Grigoriev I.V."/>
            <person name="Henry S.A."/>
            <person name="Pawlowska T.E."/>
        </authorList>
    </citation>
    <scope>NUCLEOTIDE SEQUENCE [LARGE SCALE GENOMIC DNA]</scope>
    <source>
        <strain evidence="11 12">ATCC 52813</strain>
    </source>
</reference>
<dbReference type="Pfam" id="PF23274">
    <property type="entry name" value="DUF7077"/>
    <property type="match status" value="1"/>
</dbReference>
<evidence type="ECO:0000313" key="11">
    <source>
        <dbReference type="EMBL" id="PHZ08818.1"/>
    </source>
</evidence>
<feature type="region of interest" description="Disordered" evidence="9">
    <location>
        <begin position="1"/>
        <end position="30"/>
    </location>
</feature>
<dbReference type="SMART" id="SM00884">
    <property type="entry name" value="Cullin_Nedd8"/>
    <property type="match status" value="1"/>
</dbReference>
<keyword evidence="12" id="KW-1185">Reference proteome</keyword>
<gene>
    <name evidence="11" type="ORF">RHIMIDRAFT_241326</name>
</gene>
<dbReference type="GO" id="GO:1990071">
    <property type="term" value="C:TRAPPII protein complex"/>
    <property type="evidence" value="ECO:0007669"/>
    <property type="project" value="InterPro"/>
</dbReference>
<dbReference type="Pfam" id="PF00888">
    <property type="entry name" value="Cullin"/>
    <property type="match status" value="1"/>
</dbReference>
<keyword evidence="5" id="KW-0832">Ubl conjugation</keyword>
<name>A0A2G4SJ59_RHIZD</name>
<evidence type="ECO:0000259" key="10">
    <source>
        <dbReference type="PROSITE" id="PS50069"/>
    </source>
</evidence>
<dbReference type="InterPro" id="IPR019559">
    <property type="entry name" value="Cullin_neddylation_domain"/>
</dbReference>
<dbReference type="InterPro" id="IPR056913">
    <property type="entry name" value="TRAPPC10/Trs130_N"/>
</dbReference>
<dbReference type="InterPro" id="IPR055505">
    <property type="entry name" value="DUF7077"/>
</dbReference>
<dbReference type="InterPro" id="IPR059120">
    <property type="entry name" value="Cullin-like_AB"/>
</dbReference>
<dbReference type="Proteomes" id="UP000242254">
    <property type="component" value="Unassembled WGS sequence"/>
</dbReference>
<dbReference type="RefSeq" id="XP_023462526.1">
    <property type="nucleotide sequence ID" value="XM_023609560.1"/>
</dbReference>
<accession>A0A2G4SJ59</accession>
<dbReference type="SMART" id="SM00182">
    <property type="entry name" value="CULLIN"/>
    <property type="match status" value="1"/>
</dbReference>
<protein>
    <submittedName>
        <fullName evidence="11">Cullin-domain-containing protein</fullName>
    </submittedName>
</protein>
<dbReference type="SUPFAM" id="SSF46785">
    <property type="entry name" value="Winged helix' DNA-binding domain"/>
    <property type="match status" value="1"/>
</dbReference>
<dbReference type="Pfam" id="PF26557">
    <property type="entry name" value="Cullin_AB"/>
    <property type="match status" value="1"/>
</dbReference>
<evidence type="ECO:0000256" key="9">
    <source>
        <dbReference type="SAM" id="MobiDB-lite"/>
    </source>
</evidence>
<dbReference type="InterPro" id="IPR045126">
    <property type="entry name" value="TRAPPC10/Trs130"/>
</dbReference>
<dbReference type="GO" id="GO:0006511">
    <property type="term" value="P:ubiquitin-dependent protein catabolic process"/>
    <property type="evidence" value="ECO:0007669"/>
    <property type="project" value="InterPro"/>
</dbReference>
<dbReference type="GeneID" id="35440550"/>